<comment type="caution">
    <text evidence="1">The sequence shown here is derived from an EMBL/GenBank/DDBJ whole genome shotgun (WGS) entry which is preliminary data.</text>
</comment>
<evidence type="ECO:0000313" key="2">
    <source>
        <dbReference type="Proteomes" id="UP000729402"/>
    </source>
</evidence>
<dbReference type="AlphaFoldDB" id="A0A8J5RXK0"/>
<name>A0A8J5RXK0_ZIZPA</name>
<sequence>MSKQKPPKKFSHSFADKLGSMQAKAVLNMHMINGKKFRGYRIHRVMYTDCGCSSRVSLRHPMARQSAAALRLRCEEASRLACDAMRWLISPSLHVQFLFSLLLA</sequence>
<organism evidence="1 2">
    <name type="scientific">Zizania palustris</name>
    <name type="common">Northern wild rice</name>
    <dbReference type="NCBI Taxonomy" id="103762"/>
    <lineage>
        <taxon>Eukaryota</taxon>
        <taxon>Viridiplantae</taxon>
        <taxon>Streptophyta</taxon>
        <taxon>Embryophyta</taxon>
        <taxon>Tracheophyta</taxon>
        <taxon>Spermatophyta</taxon>
        <taxon>Magnoliopsida</taxon>
        <taxon>Liliopsida</taxon>
        <taxon>Poales</taxon>
        <taxon>Poaceae</taxon>
        <taxon>BOP clade</taxon>
        <taxon>Oryzoideae</taxon>
        <taxon>Oryzeae</taxon>
        <taxon>Zizaniinae</taxon>
        <taxon>Zizania</taxon>
    </lineage>
</organism>
<evidence type="ECO:0000313" key="1">
    <source>
        <dbReference type="EMBL" id="KAG8056407.1"/>
    </source>
</evidence>
<accession>A0A8J5RXK0</accession>
<dbReference type="EMBL" id="JAAALK010000287">
    <property type="protein sequence ID" value="KAG8056407.1"/>
    <property type="molecule type" value="Genomic_DNA"/>
</dbReference>
<keyword evidence="2" id="KW-1185">Reference proteome</keyword>
<reference evidence="1" key="1">
    <citation type="journal article" date="2021" name="bioRxiv">
        <title>Whole Genome Assembly and Annotation of Northern Wild Rice, Zizania palustris L., Supports a Whole Genome Duplication in the Zizania Genus.</title>
        <authorList>
            <person name="Haas M."/>
            <person name="Kono T."/>
            <person name="Macchietto M."/>
            <person name="Millas R."/>
            <person name="McGilp L."/>
            <person name="Shao M."/>
            <person name="Duquette J."/>
            <person name="Hirsch C.N."/>
            <person name="Kimball J."/>
        </authorList>
    </citation>
    <scope>NUCLEOTIDE SEQUENCE</scope>
    <source>
        <tissue evidence="1">Fresh leaf tissue</tissue>
    </source>
</reference>
<proteinExistence type="predicted"/>
<protein>
    <submittedName>
        <fullName evidence="1">Uncharacterized protein</fullName>
    </submittedName>
</protein>
<dbReference type="Proteomes" id="UP000729402">
    <property type="component" value="Unassembled WGS sequence"/>
</dbReference>
<reference evidence="1" key="2">
    <citation type="submission" date="2021-02" db="EMBL/GenBank/DDBJ databases">
        <authorList>
            <person name="Kimball J.A."/>
            <person name="Haas M.W."/>
            <person name="Macchietto M."/>
            <person name="Kono T."/>
            <person name="Duquette J."/>
            <person name="Shao M."/>
        </authorList>
    </citation>
    <scope>NUCLEOTIDE SEQUENCE</scope>
    <source>
        <tissue evidence="1">Fresh leaf tissue</tissue>
    </source>
</reference>
<gene>
    <name evidence="1" type="ORF">GUJ93_ZPchr0002g23391</name>
</gene>